<dbReference type="RefSeq" id="WP_057821892.1">
    <property type="nucleotide sequence ID" value="NZ_AZEC01000014.1"/>
</dbReference>
<keyword evidence="2" id="KW-1185">Reference proteome</keyword>
<gene>
    <name evidence="1" type="ORF">FD09_GL000869</name>
</gene>
<reference evidence="1 2" key="1">
    <citation type="journal article" date="2015" name="Genome Announc.">
        <title>Expanding the biotechnology potential of lactobacilli through comparative genomics of 213 strains and associated genera.</title>
        <authorList>
            <person name="Sun Z."/>
            <person name="Harris H.M."/>
            <person name="McCann A."/>
            <person name="Guo C."/>
            <person name="Argimon S."/>
            <person name="Zhang W."/>
            <person name="Yang X."/>
            <person name="Jeffery I.B."/>
            <person name="Cooney J.C."/>
            <person name="Kagawa T.F."/>
            <person name="Liu W."/>
            <person name="Song Y."/>
            <person name="Salvetti E."/>
            <person name="Wrobel A."/>
            <person name="Rasinkangas P."/>
            <person name="Parkhill J."/>
            <person name="Rea M.C."/>
            <person name="O'Sullivan O."/>
            <person name="Ritari J."/>
            <person name="Douillard F.P."/>
            <person name="Paul Ross R."/>
            <person name="Yang R."/>
            <person name="Briner A.E."/>
            <person name="Felis G.E."/>
            <person name="de Vos W.M."/>
            <person name="Barrangou R."/>
            <person name="Klaenhammer T.R."/>
            <person name="Caufield P.W."/>
            <person name="Cui Y."/>
            <person name="Zhang H."/>
            <person name="O'Toole P.W."/>
        </authorList>
    </citation>
    <scope>NUCLEOTIDE SEQUENCE [LARGE SCALE GENOMIC DNA]</scope>
    <source>
        <strain evidence="1 2">DSM 12744</strain>
    </source>
</reference>
<organism evidence="1 2">
    <name type="scientific">Schleiferilactobacillus perolens DSM 12744</name>
    <dbReference type="NCBI Taxonomy" id="1423792"/>
    <lineage>
        <taxon>Bacteria</taxon>
        <taxon>Bacillati</taxon>
        <taxon>Bacillota</taxon>
        <taxon>Bacilli</taxon>
        <taxon>Lactobacillales</taxon>
        <taxon>Lactobacillaceae</taxon>
        <taxon>Schleiferilactobacillus</taxon>
    </lineage>
</organism>
<dbReference type="NCBIfam" id="TIGR01665">
    <property type="entry name" value="put_anti_recept"/>
    <property type="match status" value="1"/>
</dbReference>
<evidence type="ECO:0000313" key="1">
    <source>
        <dbReference type="EMBL" id="KRL10726.1"/>
    </source>
</evidence>
<dbReference type="STRING" id="1423792.FD09_GL000869"/>
<dbReference type="InterPro" id="IPR007119">
    <property type="entry name" value="Phage_tail_spike_N"/>
</dbReference>
<proteinExistence type="predicted"/>
<name>A0A0R1MRW3_9LACO</name>
<dbReference type="AlphaFoldDB" id="A0A0R1MRW3"/>
<evidence type="ECO:0000313" key="2">
    <source>
        <dbReference type="Proteomes" id="UP000051330"/>
    </source>
</evidence>
<dbReference type="Proteomes" id="UP000051330">
    <property type="component" value="Unassembled WGS sequence"/>
</dbReference>
<dbReference type="EMBL" id="AZEC01000014">
    <property type="protein sequence ID" value="KRL10726.1"/>
    <property type="molecule type" value="Genomic_DNA"/>
</dbReference>
<comment type="caution">
    <text evidence="1">The sequence shown here is derived from an EMBL/GenBank/DDBJ whole genome shotgun (WGS) entry which is preliminary data.</text>
</comment>
<sequence length="1000" mass="108257">MTEYLRFPILYQRASDDTSTLGLGYLTGILTGTVTRDANAVATLTLTYNPEDPLANELQKGRVILTDCGPDLLRQKFRITHVTKANNEVTIEANQIWGDLAYDVISKDISMPNASPADSFNAIASALADPIPALNFSSDISKVANISWTYKDTQNVLDILIGADKAGDQTNSMQALYSGEWVADNYNLKLLQHGGRDTHMVVKYGRNIQTIEQDEAIDQTYTAIMPFATYTPSSADAKDTSTSYDGAGIVQYVGTGGLQMYDSPYKGHKVVGTIKNGAYYKVTRTATENTVNDNTWYMIGTNNWVDGTFFKFDKSGAYIVNNVSGAGTITIGDNTDSNGLIVPFQGMGSVTSYAGPKSIAIWTSPWADKKATGQYVGNGERFKIWYKATDNVNHVWYNIGTNSWIDSTYFSVEKNTNFVVVPARGIVLVKTDDAGGAPVYTAPGGAGYVQRHVAKGTRWQVTGAATGGDGKTWYRIATNQWITDDVCDFNSNGTVTPTTVDDKNKETAQALGKVPIYPKPTYNVAPTGQYLQAGTRWKITAQADNNGTTWYEVAINEWVDSKWFSFSTGEDVTPVGPNAGDEVDEEVAEVTVTLPELLLKSDLAANDERLRVLPVDLSQYNIEDADRLKEVAQAYMSDYRIGYPTVSLTLNYAQLTGDYARLTQIGLYDRVAVEFDQLDISEDAEVSEVIWNVVAKRYDSITIGEPPISYTHELQKYQQQQIDKATSTITKTQTGLFDQIHNALKLQGADQDAAVRKIMEELGMHDTAIESVKAMMKTIDDTVTDVSDWIKNPGTAVIQAYPNWQAPIEFRVVNDDKSSMRLNNHGLGYYSSSGLVRTAITSDGRIVAEAITAGTVTGLKLMGAQITGTSNISLDDGMGGHRTEISSAYGISTSGTLEVTGTTRIHGPFAAESGLTLTGTLDVTGYTNLHGDLNASGNITAQGSLVAGAASAFWAGVTVHGSITGLAGIDISQGRSIIYFGSGSLSSDAGHLVWNGKNIA</sequence>
<protein>
    <submittedName>
        <fullName evidence="1">Uncharacterized protein</fullName>
    </submittedName>
</protein>
<dbReference type="PATRIC" id="fig|1423792.3.peg.883"/>
<accession>A0A0R1MRW3</accession>